<keyword evidence="4" id="KW-0378">Hydrolase</keyword>
<dbReference type="InterPro" id="IPR043504">
    <property type="entry name" value="Peptidase_S1_PA_chymotrypsin"/>
</dbReference>
<dbReference type="InterPro" id="IPR050966">
    <property type="entry name" value="Glutamyl_endopeptidase"/>
</dbReference>
<name>A0ABT7SY61_9ALTE</name>
<dbReference type="InterPro" id="IPR009003">
    <property type="entry name" value="Peptidase_S1_PA"/>
</dbReference>
<dbReference type="Pfam" id="PF00089">
    <property type="entry name" value="Trypsin"/>
    <property type="match status" value="1"/>
</dbReference>
<dbReference type="RefSeq" id="WP_289365504.1">
    <property type="nucleotide sequence ID" value="NZ_JAUCBP010000007.1"/>
</dbReference>
<dbReference type="Proteomes" id="UP001234343">
    <property type="component" value="Unassembled WGS sequence"/>
</dbReference>
<accession>A0ABT7SY61</accession>
<keyword evidence="5" id="KW-1185">Reference proteome</keyword>
<dbReference type="PROSITE" id="PS00134">
    <property type="entry name" value="TRYPSIN_HIS"/>
    <property type="match status" value="1"/>
</dbReference>
<dbReference type="Gene3D" id="2.40.10.10">
    <property type="entry name" value="Trypsin-like serine proteases"/>
    <property type="match status" value="2"/>
</dbReference>
<feature type="signal peptide" evidence="2">
    <location>
        <begin position="1"/>
        <end position="19"/>
    </location>
</feature>
<dbReference type="GO" id="GO:0016787">
    <property type="term" value="F:hydrolase activity"/>
    <property type="evidence" value="ECO:0007669"/>
    <property type="project" value="UniProtKB-KW"/>
</dbReference>
<dbReference type="InterPro" id="IPR001254">
    <property type="entry name" value="Trypsin_dom"/>
</dbReference>
<dbReference type="SUPFAM" id="SSF50494">
    <property type="entry name" value="Trypsin-like serine proteases"/>
    <property type="match status" value="1"/>
</dbReference>
<proteinExistence type="predicted"/>
<evidence type="ECO:0000313" key="5">
    <source>
        <dbReference type="Proteomes" id="UP001234343"/>
    </source>
</evidence>
<protein>
    <submittedName>
        <fullName evidence="4">Trypsin-like serine protease</fullName>
        <ecNumber evidence="4">3.4.21.-</ecNumber>
    </submittedName>
</protein>
<keyword evidence="1 2" id="KW-0732">Signal</keyword>
<comment type="caution">
    <text evidence="4">The sequence shown here is derived from an EMBL/GenBank/DDBJ whole genome shotgun (WGS) entry which is preliminary data.</text>
</comment>
<dbReference type="EMBL" id="JAUCBP010000007">
    <property type="protein sequence ID" value="MDM7861126.1"/>
    <property type="molecule type" value="Genomic_DNA"/>
</dbReference>
<evidence type="ECO:0000256" key="2">
    <source>
        <dbReference type="SAM" id="SignalP"/>
    </source>
</evidence>
<gene>
    <name evidence="4" type="ORF">QTP81_11005</name>
</gene>
<dbReference type="EC" id="3.4.21.-" evidence="4"/>
<evidence type="ECO:0000313" key="4">
    <source>
        <dbReference type="EMBL" id="MDM7861126.1"/>
    </source>
</evidence>
<dbReference type="PANTHER" id="PTHR15462:SF8">
    <property type="entry name" value="SERINE PROTEASE"/>
    <property type="match status" value="1"/>
</dbReference>
<sequence length="442" mass="50318">MKKLGVLFGSMVMSASVAALPVAKEGDAYIPKSITVDAHFSADATEKPDFAVIGDDDREKQWDTTSYPHTALGQLVMDGSTCSASLIGEYHVLTAAHCVYDHDNGFKLRVFFAPGRVGSNFPFGLYAVTDIYLPRDYMVKKEFGVGDLAVLRLKEPAGNRLGWLGYQVVNYTTPESLDQVNDYLRDAASQAGSQSSMRDKYINEAIDELVYILPEYKTHYMGYSGDKDNEMWGDTCFYRTIDEPMGNYELVQSYCDSQPGSSGSGFFNDDYYITSVRSFQNARAENFITDANGNRTAFARGDWNDVGNYNQALNQYAVDMIRRWKQDVVDENTYHQRLNQNTTGHLDNLKSFSVVNKCNENVWIAVRFKNLQGQWVNRGFWDKSYNEDIDFQMSSSYFYFTAFNSNRSWEGDDVNVVMYDKNYGMQQVNFSEQNYTLRLVCN</sequence>
<feature type="chain" id="PRO_5046509034" evidence="2">
    <location>
        <begin position="20"/>
        <end position="442"/>
    </location>
</feature>
<dbReference type="PANTHER" id="PTHR15462">
    <property type="entry name" value="SERINE PROTEASE"/>
    <property type="match status" value="1"/>
</dbReference>
<reference evidence="4 5" key="1">
    <citation type="submission" date="2023-06" db="EMBL/GenBank/DDBJ databases">
        <title>Alteromonas sp. ASW11-36 isolated from intertidal sand.</title>
        <authorList>
            <person name="Li Y."/>
        </authorList>
    </citation>
    <scope>NUCLEOTIDE SEQUENCE [LARGE SCALE GENOMIC DNA]</scope>
    <source>
        <strain evidence="4 5">ASW11-36</strain>
    </source>
</reference>
<organism evidence="4 5">
    <name type="scientific">Alteromonas arenosi</name>
    <dbReference type="NCBI Taxonomy" id="3055817"/>
    <lineage>
        <taxon>Bacteria</taxon>
        <taxon>Pseudomonadati</taxon>
        <taxon>Pseudomonadota</taxon>
        <taxon>Gammaproteobacteria</taxon>
        <taxon>Alteromonadales</taxon>
        <taxon>Alteromonadaceae</taxon>
        <taxon>Alteromonas/Salinimonas group</taxon>
        <taxon>Alteromonas</taxon>
    </lineage>
</organism>
<evidence type="ECO:0000256" key="1">
    <source>
        <dbReference type="ARBA" id="ARBA00022729"/>
    </source>
</evidence>
<evidence type="ECO:0000259" key="3">
    <source>
        <dbReference type="Pfam" id="PF00089"/>
    </source>
</evidence>
<dbReference type="InterPro" id="IPR018114">
    <property type="entry name" value="TRYPSIN_HIS"/>
</dbReference>
<feature type="domain" description="Peptidase S1" evidence="3">
    <location>
        <begin position="66"/>
        <end position="180"/>
    </location>
</feature>